<dbReference type="GO" id="GO:0042597">
    <property type="term" value="C:periplasmic space"/>
    <property type="evidence" value="ECO:0007669"/>
    <property type="project" value="InterPro"/>
</dbReference>
<protein>
    <submittedName>
        <fullName evidence="9">Cytochrome c556</fullName>
    </submittedName>
</protein>
<feature type="binding site" description="axial binding residue" evidence="6">
    <location>
        <position position="144"/>
    </location>
    <ligand>
        <name>heme c</name>
        <dbReference type="ChEBI" id="CHEBI:61717"/>
    </ligand>
    <ligandPart>
        <name>Fe</name>
        <dbReference type="ChEBI" id="CHEBI:18248"/>
    </ligandPart>
</feature>
<name>A0A1I0XK49_9RHOB</name>
<dbReference type="InterPro" id="IPR012127">
    <property type="entry name" value="Cyt_c_prime"/>
</dbReference>
<accession>A0A1I0XK49</accession>
<organism evidence="9 10">
    <name type="scientific">Poseidonocella pacifica</name>
    <dbReference type="NCBI Taxonomy" id="871651"/>
    <lineage>
        <taxon>Bacteria</taxon>
        <taxon>Pseudomonadati</taxon>
        <taxon>Pseudomonadota</taxon>
        <taxon>Alphaproteobacteria</taxon>
        <taxon>Rhodobacterales</taxon>
        <taxon>Roseobacteraceae</taxon>
        <taxon>Poseidonocella</taxon>
    </lineage>
</organism>
<evidence type="ECO:0000256" key="8">
    <source>
        <dbReference type="SAM" id="SignalP"/>
    </source>
</evidence>
<dbReference type="RefSeq" id="WP_092064958.1">
    <property type="nucleotide sequence ID" value="NZ_FOJU01000003.1"/>
</dbReference>
<keyword evidence="5 6" id="KW-0408">Iron</keyword>
<dbReference type="EMBL" id="FOJU01000003">
    <property type="protein sequence ID" value="SFB01499.1"/>
    <property type="molecule type" value="Genomic_DNA"/>
</dbReference>
<evidence type="ECO:0000256" key="3">
    <source>
        <dbReference type="ARBA" id="ARBA00022723"/>
    </source>
</evidence>
<evidence type="ECO:0000256" key="4">
    <source>
        <dbReference type="ARBA" id="ARBA00022982"/>
    </source>
</evidence>
<sequence length="152" mass="15548">MKTFFSAALAASLVLGGAATAQDYAGHLKARQGQFRILAINLGILGSIAKGETAYDEATAGAAAQSIKAVTMINQAPLWPEGSDNMSIDGTRGQPSIWDDFADFESKWSALGTAADAMVVAAAEGQGAIGPALGQLGGACKACHEKHRAPEN</sequence>
<evidence type="ECO:0000313" key="10">
    <source>
        <dbReference type="Proteomes" id="UP000198796"/>
    </source>
</evidence>
<keyword evidence="4" id="KW-0249">Electron transport</keyword>
<keyword evidence="10" id="KW-1185">Reference proteome</keyword>
<evidence type="ECO:0000256" key="6">
    <source>
        <dbReference type="PIRSR" id="PIRSR000027-1"/>
    </source>
</evidence>
<proteinExistence type="predicted"/>
<reference evidence="9 10" key="1">
    <citation type="submission" date="2016-10" db="EMBL/GenBank/DDBJ databases">
        <authorList>
            <person name="de Groot N.N."/>
        </authorList>
    </citation>
    <scope>NUCLEOTIDE SEQUENCE [LARGE SCALE GENOMIC DNA]</scope>
    <source>
        <strain evidence="9 10">DSM 29316</strain>
    </source>
</reference>
<dbReference type="STRING" id="871651.SAMN05421688_2388"/>
<feature type="binding site" description="covalent" evidence="7">
    <location>
        <position position="140"/>
    </location>
    <ligand>
        <name>heme c</name>
        <dbReference type="ChEBI" id="CHEBI:61717"/>
    </ligand>
</feature>
<feature type="chain" id="PRO_5011492326" evidence="8">
    <location>
        <begin position="22"/>
        <end position="152"/>
    </location>
</feature>
<feature type="signal peptide" evidence="8">
    <location>
        <begin position="1"/>
        <end position="21"/>
    </location>
</feature>
<dbReference type="InterPro" id="IPR002321">
    <property type="entry name" value="Cyt_c_II"/>
</dbReference>
<dbReference type="OrthoDB" id="7596534at2"/>
<dbReference type="PRINTS" id="PR00608">
    <property type="entry name" value="CYTCHROMECII"/>
</dbReference>
<dbReference type="GO" id="GO:0022900">
    <property type="term" value="P:electron transport chain"/>
    <property type="evidence" value="ECO:0007669"/>
    <property type="project" value="InterPro"/>
</dbReference>
<dbReference type="Pfam" id="PF01322">
    <property type="entry name" value="Cytochrom_C_2"/>
    <property type="match status" value="1"/>
</dbReference>
<keyword evidence="1" id="KW-0813">Transport</keyword>
<gene>
    <name evidence="9" type="ORF">SAMN05421688_2388</name>
</gene>
<feature type="binding site" description="covalent" evidence="7">
    <location>
        <position position="143"/>
    </location>
    <ligand>
        <name>heme c</name>
        <dbReference type="ChEBI" id="CHEBI:61717"/>
    </ligand>
</feature>
<dbReference type="GO" id="GO:0005506">
    <property type="term" value="F:iron ion binding"/>
    <property type="evidence" value="ECO:0007669"/>
    <property type="project" value="InterPro"/>
</dbReference>
<dbReference type="Gene3D" id="1.20.120.10">
    <property type="entry name" value="Cytochrome c/b562"/>
    <property type="match status" value="1"/>
</dbReference>
<dbReference type="InterPro" id="IPR010980">
    <property type="entry name" value="Cyt_c/b562"/>
</dbReference>
<dbReference type="GO" id="GO:0020037">
    <property type="term" value="F:heme binding"/>
    <property type="evidence" value="ECO:0007669"/>
    <property type="project" value="InterPro"/>
</dbReference>
<comment type="PTM">
    <text evidence="7">Binds 1 heme group per subunit.</text>
</comment>
<evidence type="ECO:0000256" key="2">
    <source>
        <dbReference type="ARBA" id="ARBA00022617"/>
    </source>
</evidence>
<dbReference type="AlphaFoldDB" id="A0A1I0XK49"/>
<dbReference type="GO" id="GO:0009055">
    <property type="term" value="F:electron transfer activity"/>
    <property type="evidence" value="ECO:0007669"/>
    <property type="project" value="InterPro"/>
</dbReference>
<dbReference type="Proteomes" id="UP000198796">
    <property type="component" value="Unassembled WGS sequence"/>
</dbReference>
<keyword evidence="8" id="KW-0732">Signal</keyword>
<evidence type="ECO:0000313" key="9">
    <source>
        <dbReference type="EMBL" id="SFB01499.1"/>
    </source>
</evidence>
<evidence type="ECO:0000256" key="7">
    <source>
        <dbReference type="PIRSR" id="PIRSR000027-2"/>
    </source>
</evidence>
<dbReference type="InterPro" id="IPR015984">
    <property type="entry name" value="Cyt_c_prime_subgr"/>
</dbReference>
<dbReference type="PROSITE" id="PS51009">
    <property type="entry name" value="CYTCII"/>
    <property type="match status" value="1"/>
</dbReference>
<evidence type="ECO:0000256" key="1">
    <source>
        <dbReference type="ARBA" id="ARBA00022448"/>
    </source>
</evidence>
<keyword evidence="2 7" id="KW-0349">Heme</keyword>
<dbReference type="PIRSF" id="PIRSF000027">
    <property type="entry name" value="Cytc_c_prime"/>
    <property type="match status" value="1"/>
</dbReference>
<keyword evidence="3 6" id="KW-0479">Metal-binding</keyword>
<evidence type="ECO:0000256" key="5">
    <source>
        <dbReference type="ARBA" id="ARBA00023004"/>
    </source>
</evidence>
<dbReference type="SUPFAM" id="SSF47175">
    <property type="entry name" value="Cytochromes"/>
    <property type="match status" value="1"/>
</dbReference>